<dbReference type="AlphaFoldDB" id="A0A8J6NFG6"/>
<evidence type="ECO:0000313" key="2">
    <source>
        <dbReference type="Proteomes" id="UP000614469"/>
    </source>
</evidence>
<dbReference type="EMBL" id="JACNJN010000066">
    <property type="protein sequence ID" value="MBC8334448.1"/>
    <property type="molecule type" value="Genomic_DNA"/>
</dbReference>
<organism evidence="1 2">
    <name type="scientific">Candidatus Desulfolinea nitratireducens</name>
    <dbReference type="NCBI Taxonomy" id="2841698"/>
    <lineage>
        <taxon>Bacteria</taxon>
        <taxon>Bacillati</taxon>
        <taxon>Chloroflexota</taxon>
        <taxon>Anaerolineae</taxon>
        <taxon>Anaerolineales</taxon>
        <taxon>Anaerolineales incertae sedis</taxon>
        <taxon>Candidatus Desulfolinea</taxon>
    </lineage>
</organism>
<comment type="caution">
    <text evidence="1">The sequence shown here is derived from an EMBL/GenBank/DDBJ whole genome shotgun (WGS) entry which is preliminary data.</text>
</comment>
<gene>
    <name evidence="1" type="ORF">H8E29_04215</name>
</gene>
<proteinExistence type="predicted"/>
<dbReference type="Proteomes" id="UP000614469">
    <property type="component" value="Unassembled WGS sequence"/>
</dbReference>
<evidence type="ECO:0000313" key="1">
    <source>
        <dbReference type="EMBL" id="MBC8334448.1"/>
    </source>
</evidence>
<protein>
    <submittedName>
        <fullName evidence="1">Uncharacterized protein</fullName>
    </submittedName>
</protein>
<sequence length="185" mass="21174">MRIARKLNVDREIIKGFNAVLGNGMIELSSNKLARPEFFILAHKFISEFIEGGLFKKEALVIKALEDFGFPTDNGPISFILSEQKKSREASLQMVGAAKAWQAGDEVARKDVGWAASEFTTTMREHLERLKTLIFPLLEQNFSIEDEHNFSEKFDTIVYEADGQNAPDKYEKLIVMLKEEIEDWR</sequence>
<accession>A0A8J6NFG6</accession>
<reference evidence="1 2" key="1">
    <citation type="submission" date="2020-08" db="EMBL/GenBank/DDBJ databases">
        <title>Bridging the membrane lipid divide: bacteria of the FCB group superphylum have the potential to synthesize archaeal ether lipids.</title>
        <authorList>
            <person name="Villanueva L."/>
            <person name="Von Meijenfeldt F.A.B."/>
            <person name="Westbye A.B."/>
            <person name="Yadav S."/>
            <person name="Hopmans E.C."/>
            <person name="Dutilh B.E."/>
            <person name="Sinninghe Damste J.S."/>
        </authorList>
    </citation>
    <scope>NUCLEOTIDE SEQUENCE [LARGE SCALE GENOMIC DNA]</scope>
    <source>
        <strain evidence="1">NIOZ-UU36</strain>
    </source>
</reference>
<dbReference type="Gene3D" id="1.20.120.520">
    <property type="entry name" value="nmb1532 protein domain like"/>
    <property type="match status" value="1"/>
</dbReference>
<name>A0A8J6NFG6_9CHLR</name>